<accession>A0A244CLA7</accession>
<organism evidence="1 2">
    <name type="scientific">Pseudoalteromonas ulvae</name>
    <dbReference type="NCBI Taxonomy" id="107327"/>
    <lineage>
        <taxon>Bacteria</taxon>
        <taxon>Pseudomonadati</taxon>
        <taxon>Pseudomonadota</taxon>
        <taxon>Gammaproteobacteria</taxon>
        <taxon>Alteromonadales</taxon>
        <taxon>Pseudoalteromonadaceae</taxon>
        <taxon>Pseudoalteromonas</taxon>
    </lineage>
</organism>
<evidence type="ECO:0000313" key="1">
    <source>
        <dbReference type="EMBL" id="OUL56372.1"/>
    </source>
</evidence>
<name>A0A244CLA7_PSEDV</name>
<gene>
    <name evidence="1" type="ORF">B1199_17000</name>
</gene>
<proteinExistence type="predicted"/>
<comment type="caution">
    <text evidence="1">The sequence shown here is derived from an EMBL/GenBank/DDBJ whole genome shotgun (WGS) entry which is preliminary data.</text>
</comment>
<keyword evidence="2" id="KW-1185">Reference proteome</keyword>
<dbReference type="EMBL" id="MWPV01000006">
    <property type="protein sequence ID" value="OUL56372.1"/>
    <property type="molecule type" value="Genomic_DNA"/>
</dbReference>
<sequence>MSKYAKVILAAICMNGSINIIKEENSSVLSSVEIGLNLVSAEESSYLDGDEEACEQAQMDSNRMFNTCDYDVRKYVAEIHRETCVKRHDYSVDVSFEIGAKVISGSIGSNLDFANYNKCKNQLDYERDYFIASCRSASNDYKAKICT</sequence>
<evidence type="ECO:0000313" key="2">
    <source>
        <dbReference type="Proteomes" id="UP000194841"/>
    </source>
</evidence>
<dbReference type="RefSeq" id="WP_086745344.1">
    <property type="nucleotide sequence ID" value="NZ_MWPV01000006.1"/>
</dbReference>
<protein>
    <submittedName>
        <fullName evidence="1">Uncharacterized protein</fullName>
    </submittedName>
</protein>
<reference evidence="1 2" key="1">
    <citation type="submission" date="2017-02" db="EMBL/GenBank/DDBJ databases">
        <title>Pseudoalteromonas ulvae TC14 Genome.</title>
        <authorList>
            <person name="Molmeret M."/>
        </authorList>
    </citation>
    <scope>NUCLEOTIDE SEQUENCE [LARGE SCALE GENOMIC DNA]</scope>
    <source>
        <strain evidence="1">TC14</strain>
    </source>
</reference>
<dbReference type="AlphaFoldDB" id="A0A244CLA7"/>
<dbReference type="Proteomes" id="UP000194841">
    <property type="component" value="Unassembled WGS sequence"/>
</dbReference>